<reference evidence="9" key="1">
    <citation type="journal article" date="2023" name="Int. J. Syst. Evol. Microbiol.">
        <title>Claveliimonas bilis gen. nov., sp. nov., deoxycholic acid-producing bacteria isolated from human faeces, and reclassification of Sellimonas monacensis Zenner et al. 2021 as Claveliimonas monacensis comb. nov.</title>
        <authorList>
            <person name="Hisatomi A."/>
            <person name="Kastawa N.W.E.P.G."/>
            <person name="Song I."/>
            <person name="Ohkuma M."/>
            <person name="Fukiya S."/>
            <person name="Sakamoto M."/>
        </authorList>
    </citation>
    <scope>NUCLEOTIDE SEQUENCE [LARGE SCALE GENOMIC DNA]</scope>
    <source>
        <strain evidence="9">12BBH14</strain>
    </source>
</reference>
<comment type="subcellular location">
    <subcellularLocation>
        <location evidence="1">Cell membrane</location>
        <topology evidence="1">Multi-pass membrane protein</topology>
    </subcellularLocation>
</comment>
<name>A0ABM8I8I8_9FIRM</name>
<evidence type="ECO:0000256" key="6">
    <source>
        <dbReference type="SAM" id="Phobius"/>
    </source>
</evidence>
<dbReference type="Proteomes" id="UP001305815">
    <property type="component" value="Chromosome"/>
</dbReference>
<sequence>MPGRESIFLKQNIVTRDRILILISGFFYFASPMLVTPLITGFSENLGASAALMGVIGGLMNICSLFCRPFVGNLTDKISKYKLSFIGAVLMTAASVGYAAAQSPLFIVAARIVNGIGFSLCSVCISTWMYTLLPKEKIGSGMGIYGAMNALAMAAAFMAGGYGMMCSACQSKAILLAGEGKRGLANSTYYIGLDLGMSLGPMLGGVLYGKVSIQMFYPVLALTVPLGLAVYRINRRSLSP</sequence>
<keyword evidence="3 6" id="KW-0812">Transmembrane</keyword>
<keyword evidence="2" id="KW-0813">Transport</keyword>
<evidence type="ECO:0000256" key="2">
    <source>
        <dbReference type="ARBA" id="ARBA00022448"/>
    </source>
</evidence>
<dbReference type="PANTHER" id="PTHR23531:SF1">
    <property type="entry name" value="QUINOLENE RESISTANCE PROTEIN NORA"/>
    <property type="match status" value="1"/>
</dbReference>
<dbReference type="Pfam" id="PF07690">
    <property type="entry name" value="MFS_1"/>
    <property type="match status" value="1"/>
</dbReference>
<evidence type="ECO:0000256" key="3">
    <source>
        <dbReference type="ARBA" id="ARBA00022692"/>
    </source>
</evidence>
<evidence type="ECO:0000313" key="9">
    <source>
        <dbReference type="Proteomes" id="UP001305815"/>
    </source>
</evidence>
<dbReference type="InterPro" id="IPR020846">
    <property type="entry name" value="MFS_dom"/>
</dbReference>
<feature type="domain" description="Major facilitator superfamily (MFS) profile" evidence="7">
    <location>
        <begin position="17"/>
        <end position="240"/>
    </location>
</feature>
<dbReference type="InterPro" id="IPR052714">
    <property type="entry name" value="MFS_Exporter"/>
</dbReference>
<evidence type="ECO:0000256" key="4">
    <source>
        <dbReference type="ARBA" id="ARBA00022989"/>
    </source>
</evidence>
<keyword evidence="4 6" id="KW-1133">Transmembrane helix</keyword>
<feature type="transmembrane region" description="Helical" evidence="6">
    <location>
        <begin position="215"/>
        <end position="233"/>
    </location>
</feature>
<keyword evidence="5 6" id="KW-0472">Membrane</keyword>
<evidence type="ECO:0000259" key="7">
    <source>
        <dbReference type="PROSITE" id="PS50850"/>
    </source>
</evidence>
<feature type="transmembrane region" description="Helical" evidence="6">
    <location>
        <begin position="46"/>
        <end position="71"/>
    </location>
</feature>
<proteinExistence type="predicted"/>
<dbReference type="EMBL" id="AP027742">
    <property type="protein sequence ID" value="BDZ76709.1"/>
    <property type="molecule type" value="Genomic_DNA"/>
</dbReference>
<feature type="transmembrane region" description="Helical" evidence="6">
    <location>
        <begin position="107"/>
        <end position="130"/>
    </location>
</feature>
<dbReference type="InterPro" id="IPR011701">
    <property type="entry name" value="MFS"/>
</dbReference>
<gene>
    <name evidence="8" type="ORF">Lac1_08920</name>
</gene>
<evidence type="ECO:0000256" key="5">
    <source>
        <dbReference type="ARBA" id="ARBA00023136"/>
    </source>
</evidence>
<dbReference type="PANTHER" id="PTHR23531">
    <property type="entry name" value="QUINOLENE RESISTANCE PROTEIN NORA"/>
    <property type="match status" value="1"/>
</dbReference>
<evidence type="ECO:0000313" key="8">
    <source>
        <dbReference type="EMBL" id="BDZ76709.1"/>
    </source>
</evidence>
<keyword evidence="9" id="KW-1185">Reference proteome</keyword>
<evidence type="ECO:0000256" key="1">
    <source>
        <dbReference type="ARBA" id="ARBA00004651"/>
    </source>
</evidence>
<dbReference type="PROSITE" id="PS50850">
    <property type="entry name" value="MFS"/>
    <property type="match status" value="1"/>
</dbReference>
<accession>A0ABM8I8I8</accession>
<feature type="transmembrane region" description="Helical" evidence="6">
    <location>
        <begin position="83"/>
        <end position="101"/>
    </location>
</feature>
<protein>
    <recommendedName>
        <fullName evidence="7">Major facilitator superfamily (MFS) profile domain-containing protein</fullName>
    </recommendedName>
</protein>
<dbReference type="SUPFAM" id="SSF103473">
    <property type="entry name" value="MFS general substrate transporter"/>
    <property type="match status" value="2"/>
</dbReference>
<feature type="transmembrane region" description="Helical" evidence="6">
    <location>
        <begin position="142"/>
        <end position="162"/>
    </location>
</feature>
<organism evidence="8 9">
    <name type="scientific">Claveliimonas bilis</name>
    <dbReference type="NCBI Taxonomy" id="3028070"/>
    <lineage>
        <taxon>Bacteria</taxon>
        <taxon>Bacillati</taxon>
        <taxon>Bacillota</taxon>
        <taxon>Clostridia</taxon>
        <taxon>Lachnospirales</taxon>
        <taxon>Lachnospiraceae</taxon>
        <taxon>Claveliimonas</taxon>
    </lineage>
</organism>
<feature type="transmembrane region" description="Helical" evidence="6">
    <location>
        <begin position="20"/>
        <end position="40"/>
    </location>
</feature>
<dbReference type="InterPro" id="IPR036259">
    <property type="entry name" value="MFS_trans_sf"/>
</dbReference>
<dbReference type="Gene3D" id="1.20.1250.20">
    <property type="entry name" value="MFS general substrate transporter like domains"/>
    <property type="match status" value="1"/>
</dbReference>